<feature type="region of interest" description="Disordered" evidence="1">
    <location>
        <begin position="72"/>
        <end position="95"/>
    </location>
</feature>
<dbReference type="Proteomes" id="UP001432146">
    <property type="component" value="Unassembled WGS sequence"/>
</dbReference>
<reference evidence="2 3" key="1">
    <citation type="submission" date="2024-05" db="EMBL/GenBank/DDBJ databases">
        <title>The nuclear and mitochondrial genome assemblies of Tetragonisca angustula (Apidae: Meliponini), a tiny yet remarkable pollinator in the Neotropics.</title>
        <authorList>
            <person name="Ferrari R."/>
            <person name="Ricardo P.C."/>
            <person name="Dias F.C."/>
            <person name="Araujo N.S."/>
            <person name="Soares D.O."/>
            <person name="Zhou Q.-S."/>
            <person name="Zhu C.-D."/>
            <person name="Coutinho L."/>
            <person name="Airas M.C."/>
            <person name="Batista T.M."/>
        </authorList>
    </citation>
    <scope>NUCLEOTIDE SEQUENCE [LARGE SCALE GENOMIC DNA]</scope>
    <source>
        <strain evidence="2">ASF017062</strain>
        <tissue evidence="2">Abdomen</tissue>
    </source>
</reference>
<accession>A0AAW1ABY7</accession>
<comment type="caution">
    <text evidence="2">The sequence shown here is derived from an EMBL/GenBank/DDBJ whole genome shotgun (WGS) entry which is preliminary data.</text>
</comment>
<name>A0AAW1ABY7_9HYME</name>
<keyword evidence="3" id="KW-1185">Reference proteome</keyword>
<dbReference type="EMBL" id="JAWNGG020000029">
    <property type="protein sequence ID" value="KAK9307416.1"/>
    <property type="molecule type" value="Genomic_DNA"/>
</dbReference>
<evidence type="ECO:0000313" key="3">
    <source>
        <dbReference type="Proteomes" id="UP001432146"/>
    </source>
</evidence>
<evidence type="ECO:0000256" key="1">
    <source>
        <dbReference type="SAM" id="MobiDB-lite"/>
    </source>
</evidence>
<sequence>MPAQTVSRCELCKRAIDLSASPSVQPTTQQQSCMSYPAFMQLLRGSTTCCPGCRCVTGIIQMSQQQQTQRLEQLKQDGETTKEQQVAKRSCDSLTSTKREVQDPKLTAVSGTITKLTLASYCVAPKKTDACCQTPRKAKKDESEQTRRTRFNAVRLDKRTMKMRTASSDTRRSKSPVRILKSDKVKTSFMEKNSDTKFETSKCLLYKSSDSVDSKCTLVKSSKSVEEINIAKKRSVCLKEIEATKSISRSDSSISRGSRKAAGKDKQQKTDTIAGKGSGRIAVGLISKTSATLHEGSREKRLKGNPDDSEVSDYECRESIVGQSLSEIDAGTCCQMETQTTSAEISSSANRLKRTYGFRRNKVEPTGLSFTDADNQTPDHSEGSMIYSKEVIVAETSLEPKQVCAVCKRIQMPASSSLNQYYTYHRDKNGRFYCDYCATPSLTTKVLYKNDQKRLKCARCGSYIRAKNIQSTRNKSDSCPHCGQAWTSA</sequence>
<gene>
    <name evidence="2" type="ORF">QLX08_002228</name>
</gene>
<feature type="region of interest" description="Disordered" evidence="1">
    <location>
        <begin position="248"/>
        <end position="274"/>
    </location>
</feature>
<protein>
    <submittedName>
        <fullName evidence="2">Uncharacterized protein</fullName>
    </submittedName>
</protein>
<organism evidence="2 3">
    <name type="scientific">Tetragonisca angustula</name>
    <dbReference type="NCBI Taxonomy" id="166442"/>
    <lineage>
        <taxon>Eukaryota</taxon>
        <taxon>Metazoa</taxon>
        <taxon>Ecdysozoa</taxon>
        <taxon>Arthropoda</taxon>
        <taxon>Hexapoda</taxon>
        <taxon>Insecta</taxon>
        <taxon>Pterygota</taxon>
        <taxon>Neoptera</taxon>
        <taxon>Endopterygota</taxon>
        <taxon>Hymenoptera</taxon>
        <taxon>Apocrita</taxon>
        <taxon>Aculeata</taxon>
        <taxon>Apoidea</taxon>
        <taxon>Anthophila</taxon>
        <taxon>Apidae</taxon>
        <taxon>Tetragonisca</taxon>
    </lineage>
</organism>
<dbReference type="AlphaFoldDB" id="A0AAW1ABY7"/>
<proteinExistence type="predicted"/>
<evidence type="ECO:0000313" key="2">
    <source>
        <dbReference type="EMBL" id="KAK9307416.1"/>
    </source>
</evidence>
<feature type="region of interest" description="Disordered" evidence="1">
    <location>
        <begin position="292"/>
        <end position="314"/>
    </location>
</feature>
<feature type="compositionally biased region" description="Basic and acidic residues" evidence="1">
    <location>
        <begin position="295"/>
        <end position="306"/>
    </location>
</feature>